<feature type="domain" description="HTH tetR-type" evidence="5">
    <location>
        <begin position="15"/>
        <end position="75"/>
    </location>
</feature>
<name>A0A2M9CZW9_9CELL</name>
<dbReference type="Gene3D" id="1.10.357.10">
    <property type="entry name" value="Tetracycline Repressor, domain 2"/>
    <property type="match status" value="1"/>
</dbReference>
<evidence type="ECO:0000256" key="4">
    <source>
        <dbReference type="PROSITE-ProRule" id="PRU00335"/>
    </source>
</evidence>
<evidence type="ECO:0000313" key="7">
    <source>
        <dbReference type="Proteomes" id="UP000231693"/>
    </source>
</evidence>
<evidence type="ECO:0000259" key="5">
    <source>
        <dbReference type="PROSITE" id="PS50977"/>
    </source>
</evidence>
<keyword evidence="2 4" id="KW-0238">DNA-binding</keyword>
<dbReference type="SUPFAM" id="SSF46689">
    <property type="entry name" value="Homeodomain-like"/>
    <property type="match status" value="1"/>
</dbReference>
<dbReference type="InterPro" id="IPR009057">
    <property type="entry name" value="Homeodomain-like_sf"/>
</dbReference>
<dbReference type="Pfam" id="PF00440">
    <property type="entry name" value="TetR_N"/>
    <property type="match status" value="1"/>
</dbReference>
<proteinExistence type="predicted"/>
<protein>
    <submittedName>
        <fullName evidence="6">TetR family transcriptional regulator</fullName>
    </submittedName>
</protein>
<dbReference type="OrthoDB" id="3210235at2"/>
<dbReference type="GO" id="GO:0003700">
    <property type="term" value="F:DNA-binding transcription factor activity"/>
    <property type="evidence" value="ECO:0007669"/>
    <property type="project" value="TreeGrafter"/>
</dbReference>
<dbReference type="InterPro" id="IPR001647">
    <property type="entry name" value="HTH_TetR"/>
</dbReference>
<dbReference type="PROSITE" id="PS50977">
    <property type="entry name" value="HTH_TETR_2"/>
    <property type="match status" value="1"/>
</dbReference>
<dbReference type="EMBL" id="PGFE01000001">
    <property type="protein sequence ID" value="PJJ77449.1"/>
    <property type="molecule type" value="Genomic_DNA"/>
</dbReference>
<dbReference type="Pfam" id="PF17920">
    <property type="entry name" value="TetR_C_16"/>
    <property type="match status" value="1"/>
</dbReference>
<organism evidence="6 7">
    <name type="scientific">Sediminihabitans luteus</name>
    <dbReference type="NCBI Taxonomy" id="1138585"/>
    <lineage>
        <taxon>Bacteria</taxon>
        <taxon>Bacillati</taxon>
        <taxon>Actinomycetota</taxon>
        <taxon>Actinomycetes</taxon>
        <taxon>Micrococcales</taxon>
        <taxon>Cellulomonadaceae</taxon>
        <taxon>Sediminihabitans</taxon>
    </lineage>
</organism>
<dbReference type="AlphaFoldDB" id="A0A2M9CZW9"/>
<dbReference type="RefSeq" id="WP_100421829.1">
    <property type="nucleotide sequence ID" value="NZ_BOOX01000003.1"/>
</dbReference>
<dbReference type="PANTHER" id="PTHR30055">
    <property type="entry name" value="HTH-TYPE TRANSCRIPTIONAL REGULATOR RUTR"/>
    <property type="match status" value="1"/>
</dbReference>
<dbReference type="InterPro" id="IPR041678">
    <property type="entry name" value="TetR_C_16"/>
</dbReference>
<dbReference type="SUPFAM" id="SSF48498">
    <property type="entry name" value="Tetracyclin repressor-like, C-terminal domain"/>
    <property type="match status" value="1"/>
</dbReference>
<dbReference type="InterPro" id="IPR050109">
    <property type="entry name" value="HTH-type_TetR-like_transc_reg"/>
</dbReference>
<feature type="DNA-binding region" description="H-T-H motif" evidence="4">
    <location>
        <begin position="38"/>
        <end position="57"/>
    </location>
</feature>
<sequence>MHTDDETVPAGRDAARTRARIVAAARQEFATQGFRGATMRSIATAAGVDVALLPHYFGNKDGLFAATVDLPAGAAQAVADVLSGPRPTQGARLARAYLGLWEDPATGEQMVALARVAIGSAQGTDRLRDILGVTIAGPGVARAIEGRRQGFLLAMTHLVGLAVVRYVARVPPVSSFDLEVLVERVAPAVQLHLDTPDAP</sequence>
<gene>
    <name evidence="6" type="ORF">CLV28_0668</name>
</gene>
<keyword evidence="3" id="KW-0804">Transcription</keyword>
<evidence type="ECO:0000256" key="3">
    <source>
        <dbReference type="ARBA" id="ARBA00023163"/>
    </source>
</evidence>
<dbReference type="GO" id="GO:0000976">
    <property type="term" value="F:transcription cis-regulatory region binding"/>
    <property type="evidence" value="ECO:0007669"/>
    <property type="project" value="TreeGrafter"/>
</dbReference>
<keyword evidence="7" id="KW-1185">Reference proteome</keyword>
<evidence type="ECO:0000256" key="2">
    <source>
        <dbReference type="ARBA" id="ARBA00023125"/>
    </source>
</evidence>
<dbReference type="Proteomes" id="UP000231693">
    <property type="component" value="Unassembled WGS sequence"/>
</dbReference>
<dbReference type="InterPro" id="IPR036271">
    <property type="entry name" value="Tet_transcr_reg_TetR-rel_C_sf"/>
</dbReference>
<comment type="caution">
    <text evidence="6">The sequence shown here is derived from an EMBL/GenBank/DDBJ whole genome shotgun (WGS) entry which is preliminary data.</text>
</comment>
<evidence type="ECO:0000313" key="6">
    <source>
        <dbReference type="EMBL" id="PJJ77449.1"/>
    </source>
</evidence>
<dbReference type="PANTHER" id="PTHR30055:SF234">
    <property type="entry name" value="HTH-TYPE TRANSCRIPTIONAL REGULATOR BETI"/>
    <property type="match status" value="1"/>
</dbReference>
<keyword evidence="1" id="KW-0805">Transcription regulation</keyword>
<evidence type="ECO:0000256" key="1">
    <source>
        <dbReference type="ARBA" id="ARBA00023015"/>
    </source>
</evidence>
<dbReference type="PRINTS" id="PR00455">
    <property type="entry name" value="HTHTETR"/>
</dbReference>
<dbReference type="Gene3D" id="1.10.10.60">
    <property type="entry name" value="Homeodomain-like"/>
    <property type="match status" value="1"/>
</dbReference>
<reference evidence="6 7" key="1">
    <citation type="submission" date="2017-11" db="EMBL/GenBank/DDBJ databases">
        <title>Genomic Encyclopedia of Archaeal and Bacterial Type Strains, Phase II (KMG-II): From Individual Species to Whole Genera.</title>
        <authorList>
            <person name="Goeker M."/>
        </authorList>
    </citation>
    <scope>NUCLEOTIDE SEQUENCE [LARGE SCALE GENOMIC DNA]</scope>
    <source>
        <strain evidence="6 7">DSM 25478</strain>
    </source>
</reference>
<accession>A0A2M9CZW9</accession>